<comment type="caution">
    <text evidence="2">The sequence shown here is derived from an EMBL/GenBank/DDBJ whole genome shotgun (WGS) entry which is preliminary data.</text>
</comment>
<proteinExistence type="predicted"/>
<keyword evidence="3" id="KW-1185">Reference proteome</keyword>
<dbReference type="AlphaFoldDB" id="A0AAD7MP83"/>
<evidence type="ECO:0000256" key="1">
    <source>
        <dbReference type="SAM" id="MobiDB-lite"/>
    </source>
</evidence>
<dbReference type="Proteomes" id="UP001215598">
    <property type="component" value="Unassembled WGS sequence"/>
</dbReference>
<evidence type="ECO:0000313" key="2">
    <source>
        <dbReference type="EMBL" id="KAJ7726618.1"/>
    </source>
</evidence>
<organism evidence="2 3">
    <name type="scientific">Mycena metata</name>
    <dbReference type="NCBI Taxonomy" id="1033252"/>
    <lineage>
        <taxon>Eukaryota</taxon>
        <taxon>Fungi</taxon>
        <taxon>Dikarya</taxon>
        <taxon>Basidiomycota</taxon>
        <taxon>Agaricomycotina</taxon>
        <taxon>Agaricomycetes</taxon>
        <taxon>Agaricomycetidae</taxon>
        <taxon>Agaricales</taxon>
        <taxon>Marasmiineae</taxon>
        <taxon>Mycenaceae</taxon>
        <taxon>Mycena</taxon>
    </lineage>
</organism>
<dbReference type="EMBL" id="JARKIB010000185">
    <property type="protein sequence ID" value="KAJ7726618.1"/>
    <property type="molecule type" value="Genomic_DNA"/>
</dbReference>
<name>A0AAD7MP83_9AGAR</name>
<reference evidence="2" key="1">
    <citation type="submission" date="2023-03" db="EMBL/GenBank/DDBJ databases">
        <title>Massive genome expansion in bonnet fungi (Mycena s.s.) driven by repeated elements and novel gene families across ecological guilds.</title>
        <authorList>
            <consortium name="Lawrence Berkeley National Laboratory"/>
            <person name="Harder C.B."/>
            <person name="Miyauchi S."/>
            <person name="Viragh M."/>
            <person name="Kuo A."/>
            <person name="Thoen E."/>
            <person name="Andreopoulos B."/>
            <person name="Lu D."/>
            <person name="Skrede I."/>
            <person name="Drula E."/>
            <person name="Henrissat B."/>
            <person name="Morin E."/>
            <person name="Kohler A."/>
            <person name="Barry K."/>
            <person name="LaButti K."/>
            <person name="Morin E."/>
            <person name="Salamov A."/>
            <person name="Lipzen A."/>
            <person name="Mereny Z."/>
            <person name="Hegedus B."/>
            <person name="Baldrian P."/>
            <person name="Stursova M."/>
            <person name="Weitz H."/>
            <person name="Taylor A."/>
            <person name="Grigoriev I.V."/>
            <person name="Nagy L.G."/>
            <person name="Martin F."/>
            <person name="Kauserud H."/>
        </authorList>
    </citation>
    <scope>NUCLEOTIDE SEQUENCE</scope>
    <source>
        <strain evidence="2">CBHHK182m</strain>
    </source>
</reference>
<protein>
    <submittedName>
        <fullName evidence="2">Uncharacterized protein</fullName>
    </submittedName>
</protein>
<feature type="compositionally biased region" description="Low complexity" evidence="1">
    <location>
        <begin position="207"/>
        <end position="216"/>
    </location>
</feature>
<accession>A0AAD7MP83</accession>
<gene>
    <name evidence="2" type="ORF">B0H16DRAFT_1471282</name>
</gene>
<evidence type="ECO:0000313" key="3">
    <source>
        <dbReference type="Proteomes" id="UP001215598"/>
    </source>
</evidence>
<feature type="compositionally biased region" description="Basic residues" evidence="1">
    <location>
        <begin position="1"/>
        <end position="12"/>
    </location>
</feature>
<sequence length="222" mass="24068">MRGHLTGIRRRHPETPHIGAWHSTQADGDACATTRRRNGITTETYAPCCTPVVYVSQIRTKNEKKTGRENQKRLAVFRLPPSQIKSRPFCTTRTPWKGENDGVEVFNAPRFNRSGVAASGGVVEVKAVVRAEERVVPSVPHCVQGPLRRRVVEMSCSPQPPGAAEPLLAVSSIQYSPSWVASPGFHNLGDVAGGERSAPGPPQLAESRQSSGSSVRLSKRDG</sequence>
<feature type="region of interest" description="Disordered" evidence="1">
    <location>
        <begin position="186"/>
        <end position="222"/>
    </location>
</feature>
<feature type="region of interest" description="Disordered" evidence="1">
    <location>
        <begin position="1"/>
        <end position="31"/>
    </location>
</feature>